<comment type="caution">
    <text evidence="1">The sequence shown here is derived from an EMBL/GenBank/DDBJ whole genome shotgun (WGS) entry which is preliminary data.</text>
</comment>
<protein>
    <submittedName>
        <fullName evidence="1">Sel1 repeat protein</fullName>
    </submittedName>
</protein>
<evidence type="ECO:0000313" key="2">
    <source>
        <dbReference type="Proteomes" id="UP000018458"/>
    </source>
</evidence>
<dbReference type="Proteomes" id="UP000018458">
    <property type="component" value="Unassembled WGS sequence"/>
</dbReference>
<sequence length="868" mass="98507">MTTRLNGFSSQSIAKIAQLEKKIVSLISPQSSLDKNSAMQIALDIENKFMQFDGNMDDKHLLQLDDALYYYYVAFIQGEKRASEHINKLVKQDVIRTLNKIFNNDNDKVEEFFSLLQSKNDFENALIQLESYFATTYKINIYKDDPSPCVDARINEFEVIFIPSVLVYFYYQCARNKLINKEEDYLPFLQQSISKMEDMSFCSNFYMDSCDILNLLLNNELQSGIEDLQIMPGIPAQTAYKIGLAYYFGTDLPHDIDKAGRWLSYASMVGHPAAIYARQLFIMDINSSAEDWESALIIPLFHAFKLAFNHDNGLGGVRFDGDYSEDSEFSDKESLITDLLYNFLSVFLNAVKLGHRKPEDLLSYLLSSQVSECLFDDVPLMKVMQAKLILSDIEKFKSYVANYAANEEKPSQTFYTLALELLKEAYECGHCEQALEPLANLLINPKFDKKDLPLIEQAVERRDCADIAFKLGSYYWNLSGEKKDTALAEKWWSKAALLGSSLALFNMAISALDSRDLEKAAKYALKAVNSGAVMGYYILYRALLPKDPELAHTYLRLGAEYELSSCVKEYARLKKERKFKPLKFIQIVDKIATLSNKDPSACLFMQNAYIKGTLLPRDVHKAENFYRKGVALTSTMAQYCPGYILEDLTDCAEDSFAYRIGVPFNKAHRFIVNYSKRNPLKVETSKALKDLVEKLYESLVLGTRVMEIDAFLGCIHDDLFSSYDIAIKYEHLDHEDNEALFALSDTYLKDAANRLCSQTFRLGAIGSGSENSGAIPYSLMLNSLLNNEHVNSLYEYIKGMIALRPMACKPDMAAAYKFFKRAANGGCEAAFILSEISFDMFSYHLENKFTDCSIDSTISGFINTGITQ</sequence>
<gene>
    <name evidence="1" type="ORF">HMPREF9444_01241</name>
</gene>
<reference evidence="1 2" key="1">
    <citation type="submission" date="2011-01" db="EMBL/GenBank/DDBJ databases">
        <authorList>
            <person name="Weinstock G."/>
            <person name="Sodergren E."/>
            <person name="Clifton S."/>
            <person name="Fulton L."/>
            <person name="Fulton B."/>
            <person name="Courtney L."/>
            <person name="Fronick C."/>
            <person name="Harrison M."/>
            <person name="Strong C."/>
            <person name="Farmer C."/>
            <person name="Delahaunty K."/>
            <person name="Markovic C."/>
            <person name="Hall O."/>
            <person name="Minx P."/>
            <person name="Tomlinson C."/>
            <person name="Mitreva M."/>
            <person name="Hou S."/>
            <person name="Chen J."/>
            <person name="Wollam A."/>
            <person name="Pepin K.H."/>
            <person name="Johnson M."/>
            <person name="Bhonagiri V."/>
            <person name="Zhang X."/>
            <person name="Suruliraj S."/>
            <person name="Warren W."/>
            <person name="Chinwalla A."/>
            <person name="Mardis E.R."/>
            <person name="Wilson R.K."/>
        </authorList>
    </citation>
    <scope>NUCLEOTIDE SEQUENCE [LARGE SCALE GENOMIC DNA]</scope>
    <source>
        <strain evidence="2">DSM 22608 / JCM 16073 / KCTC 15190 / YIT 12066</strain>
    </source>
</reference>
<keyword evidence="2" id="KW-1185">Reference proteome</keyword>
<dbReference type="HOGENOM" id="CLU_330356_0_0_6"/>
<proteinExistence type="predicted"/>
<dbReference type="EMBL" id="AEVO01000061">
    <property type="protein sequence ID" value="EFY06987.1"/>
    <property type="molecule type" value="Genomic_DNA"/>
</dbReference>
<dbReference type="InterPro" id="IPR050767">
    <property type="entry name" value="Sel1_AlgK"/>
</dbReference>
<dbReference type="GO" id="GO:0036503">
    <property type="term" value="P:ERAD pathway"/>
    <property type="evidence" value="ECO:0007669"/>
    <property type="project" value="TreeGrafter"/>
</dbReference>
<dbReference type="PANTHER" id="PTHR11102">
    <property type="entry name" value="SEL-1-LIKE PROTEIN"/>
    <property type="match status" value="1"/>
</dbReference>
<dbReference type="InterPro" id="IPR006597">
    <property type="entry name" value="Sel1-like"/>
</dbReference>
<evidence type="ECO:0000313" key="1">
    <source>
        <dbReference type="EMBL" id="EFY06987.1"/>
    </source>
</evidence>
<dbReference type="InterPro" id="IPR011990">
    <property type="entry name" value="TPR-like_helical_dom_sf"/>
</dbReference>
<name>E8LKK0_SUCHY</name>
<dbReference type="SMART" id="SM00671">
    <property type="entry name" value="SEL1"/>
    <property type="match status" value="6"/>
</dbReference>
<dbReference type="Gene3D" id="1.25.40.10">
    <property type="entry name" value="Tetratricopeptide repeat domain"/>
    <property type="match status" value="1"/>
</dbReference>
<dbReference type="AlphaFoldDB" id="E8LKK0"/>
<dbReference type="OrthoDB" id="9792653at2"/>
<accession>E8LKK0</accession>
<organism evidence="1 2">
    <name type="scientific">Succinatimonas hippei (strain DSM 22608 / JCM 16073 / KCTC 15190 / YIT 12066)</name>
    <dbReference type="NCBI Taxonomy" id="762983"/>
    <lineage>
        <taxon>Bacteria</taxon>
        <taxon>Pseudomonadati</taxon>
        <taxon>Pseudomonadota</taxon>
        <taxon>Gammaproteobacteria</taxon>
        <taxon>Aeromonadales</taxon>
        <taxon>Succinivibrionaceae</taxon>
        <taxon>Succinatimonas</taxon>
    </lineage>
</organism>
<dbReference type="Pfam" id="PF08238">
    <property type="entry name" value="Sel1"/>
    <property type="match status" value="6"/>
</dbReference>
<dbReference type="PANTHER" id="PTHR11102:SF147">
    <property type="entry name" value="SEL1L ADAPTOR SUBUNIT OF ERAD E3 UBIQUITIN LIGASE"/>
    <property type="match status" value="1"/>
</dbReference>
<dbReference type="STRING" id="762983.HMPREF9444_01241"/>
<dbReference type="RefSeq" id="WP_009143438.1">
    <property type="nucleotide sequence ID" value="NZ_GL830997.1"/>
</dbReference>
<dbReference type="SUPFAM" id="SSF81901">
    <property type="entry name" value="HCP-like"/>
    <property type="match status" value="2"/>
</dbReference>